<dbReference type="AlphaFoldDB" id="A0A9P8KBS7"/>
<evidence type="ECO:0000313" key="4">
    <source>
        <dbReference type="Proteomes" id="UP000767238"/>
    </source>
</evidence>
<feature type="chain" id="PRO_5040352460" evidence="2">
    <location>
        <begin position="22"/>
        <end position="442"/>
    </location>
</feature>
<sequence length="442" mass="46413">MPSIQKTLLLLAAFQALTALAAPVPQLGGEGAACGSVLSDTDNAVGYTVEDVENGVANIVSKVTRRQLAGEGSACDSIVSDTDNAVGYGIEDAEDNTAALLSGSSSSTSSGSGAAPPPPKKGPKARRQLDKIANGASNVLDAAHLNQLGGVVKNVGDNVDGELTSGVANLGAQIGSFEEQTLEGIGKAIPRKRQLDKIANGAANILNAAHLNDLANIVKTDGDNIDGQLTSDAADIGAQVGGLEEDTLESIGKAVANTPERLAAETADELLQLDYSRVPKPDYGAVVQMVQEAGYDDFGFVLYLDQSLEESLDGESIADKLLIKTVEDGELNGNGWHGTLRRHGPPGLDTGMILVADAQAIRSLLQSTHDVEPWIWAVDVDYDWKIENQPSLGSSPVRKYPGFIRVALSVVLSEFWPLLKIPGVVGRHLWTPDLGLWERIGV</sequence>
<name>A0A9P8KBS7_AURME</name>
<comment type="caution">
    <text evidence="3">The sequence shown here is derived from an EMBL/GenBank/DDBJ whole genome shotgun (WGS) entry which is preliminary data.</text>
</comment>
<dbReference type="OrthoDB" id="3521820at2759"/>
<proteinExistence type="predicted"/>
<feature type="non-terminal residue" evidence="3">
    <location>
        <position position="1"/>
    </location>
</feature>
<evidence type="ECO:0000313" key="3">
    <source>
        <dbReference type="EMBL" id="KAH0233560.1"/>
    </source>
</evidence>
<feature type="compositionally biased region" description="Low complexity" evidence="1">
    <location>
        <begin position="100"/>
        <end position="114"/>
    </location>
</feature>
<evidence type="ECO:0000256" key="2">
    <source>
        <dbReference type="SAM" id="SignalP"/>
    </source>
</evidence>
<evidence type="ECO:0000256" key="1">
    <source>
        <dbReference type="SAM" id="MobiDB-lite"/>
    </source>
</evidence>
<feature type="region of interest" description="Disordered" evidence="1">
    <location>
        <begin position="100"/>
        <end position="125"/>
    </location>
</feature>
<dbReference type="Proteomes" id="UP000767238">
    <property type="component" value="Unassembled WGS sequence"/>
</dbReference>
<reference evidence="3" key="2">
    <citation type="submission" date="2021-08" db="EMBL/GenBank/DDBJ databases">
        <authorList>
            <person name="Gostincar C."/>
            <person name="Sun X."/>
            <person name="Song Z."/>
            <person name="Gunde-Cimerman N."/>
        </authorList>
    </citation>
    <scope>NUCLEOTIDE SEQUENCE</scope>
    <source>
        <strain evidence="3">EXF-8016</strain>
    </source>
</reference>
<protein>
    <submittedName>
        <fullName evidence="3">Uncharacterized protein</fullName>
    </submittedName>
</protein>
<organism evidence="3 4">
    <name type="scientific">Aureobasidium melanogenum</name>
    <name type="common">Aureobasidium pullulans var. melanogenum</name>
    <dbReference type="NCBI Taxonomy" id="46634"/>
    <lineage>
        <taxon>Eukaryota</taxon>
        <taxon>Fungi</taxon>
        <taxon>Dikarya</taxon>
        <taxon>Ascomycota</taxon>
        <taxon>Pezizomycotina</taxon>
        <taxon>Dothideomycetes</taxon>
        <taxon>Dothideomycetidae</taxon>
        <taxon>Dothideales</taxon>
        <taxon>Saccotheciaceae</taxon>
        <taxon>Aureobasidium</taxon>
    </lineage>
</organism>
<gene>
    <name evidence="3" type="ORF">KCV03_g944</name>
</gene>
<reference evidence="3" key="1">
    <citation type="journal article" date="2021" name="J Fungi (Basel)">
        <title>Virulence traits and population genomics of the black yeast Aureobasidium melanogenum.</title>
        <authorList>
            <person name="Cernosa A."/>
            <person name="Sun X."/>
            <person name="Gostincar C."/>
            <person name="Fang C."/>
            <person name="Gunde-Cimerman N."/>
            <person name="Song Z."/>
        </authorList>
    </citation>
    <scope>NUCLEOTIDE SEQUENCE</scope>
    <source>
        <strain evidence="3">EXF-8016</strain>
    </source>
</reference>
<accession>A0A9P8KBS7</accession>
<feature type="signal peptide" evidence="2">
    <location>
        <begin position="1"/>
        <end position="21"/>
    </location>
</feature>
<dbReference type="EMBL" id="JAHFYH010000004">
    <property type="protein sequence ID" value="KAH0233560.1"/>
    <property type="molecule type" value="Genomic_DNA"/>
</dbReference>
<keyword evidence="2" id="KW-0732">Signal</keyword>